<dbReference type="GO" id="GO:0006043">
    <property type="term" value="P:glucosamine catabolic process"/>
    <property type="evidence" value="ECO:0007669"/>
    <property type="project" value="TreeGrafter"/>
</dbReference>
<dbReference type="CDD" id="cd01399">
    <property type="entry name" value="GlcN6P_deaminase"/>
    <property type="match status" value="1"/>
</dbReference>
<accession>A0A964DZG0</accession>
<name>A0A964DZG0_9PROT</name>
<dbReference type="GO" id="GO:0019262">
    <property type="term" value="P:N-acetylneuraminate catabolic process"/>
    <property type="evidence" value="ECO:0007669"/>
    <property type="project" value="TreeGrafter"/>
</dbReference>
<dbReference type="EMBL" id="JAESVB010000006">
    <property type="protein sequence ID" value="MCB8876450.1"/>
    <property type="molecule type" value="Genomic_DNA"/>
</dbReference>
<dbReference type="SUPFAM" id="SSF100950">
    <property type="entry name" value="NagB/RpiA/CoA transferase-like"/>
    <property type="match status" value="1"/>
</dbReference>
<dbReference type="Pfam" id="PF01182">
    <property type="entry name" value="Glucosamine_iso"/>
    <property type="match status" value="1"/>
</dbReference>
<dbReference type="Proteomes" id="UP000708298">
    <property type="component" value="Unassembled WGS sequence"/>
</dbReference>
<reference evidence="3" key="1">
    <citation type="journal article" date="2021" name="Microorganisms">
        <title>Acidisoma silvae sp. nov. and Acidisomacellulosilytica sp. nov., Two Acidophilic Bacteria Isolated from Decaying Wood, Hydrolyzing Cellulose and Producing Poly-3-hydroxybutyrate.</title>
        <authorList>
            <person name="Mieszkin S."/>
            <person name="Pouder E."/>
            <person name="Uroz S."/>
            <person name="Simon-Colin C."/>
            <person name="Alain K."/>
        </authorList>
    </citation>
    <scope>NUCLEOTIDE SEQUENCE</scope>
    <source>
        <strain evidence="3">HW T2.11</strain>
    </source>
</reference>
<keyword evidence="4" id="KW-1185">Reference proteome</keyword>
<dbReference type="InterPro" id="IPR037171">
    <property type="entry name" value="NagB/RpiA_transferase-like"/>
</dbReference>
<sequence length="240" mass="25061">MQIEWTAGPEAFAARAAAHVVDCLAQIDAPAIALPTGMTPVGLYQQLLALQAAGEVDLSAGHYFNLDEYVGISQTDSHSFAAFLGRYFLDESLIPADHIRLLQGDAPDILAEARAHDAAVAARGGLDFAILGLGGNGHIAFNEPGVAWTEGTHIVPLTEETRAANAAYFEDGFTVPGEGVTMGVGMLRGARRILLMVSGAAKADALARLLAGKTDPAWPVTALCGHPDLIVIADEALRPA</sequence>
<evidence type="ECO:0000313" key="3">
    <source>
        <dbReference type="EMBL" id="MCB8876450.1"/>
    </source>
</evidence>
<dbReference type="Gene3D" id="3.40.50.1360">
    <property type="match status" value="1"/>
</dbReference>
<dbReference type="GO" id="GO:0004342">
    <property type="term" value="F:glucosamine-6-phosphate deaminase activity"/>
    <property type="evidence" value="ECO:0007669"/>
    <property type="project" value="InterPro"/>
</dbReference>
<reference evidence="3" key="2">
    <citation type="submission" date="2021-01" db="EMBL/GenBank/DDBJ databases">
        <authorList>
            <person name="Mieszkin S."/>
            <person name="Pouder E."/>
            <person name="Alain K."/>
        </authorList>
    </citation>
    <scope>NUCLEOTIDE SEQUENCE</scope>
    <source>
        <strain evidence="3">HW T2.11</strain>
    </source>
</reference>
<protein>
    <submittedName>
        <fullName evidence="3">Glucosamine-6-phosphate deaminase</fullName>
    </submittedName>
</protein>
<dbReference type="GO" id="GO:0005975">
    <property type="term" value="P:carbohydrate metabolic process"/>
    <property type="evidence" value="ECO:0007669"/>
    <property type="project" value="InterPro"/>
</dbReference>
<dbReference type="InterPro" id="IPR018321">
    <property type="entry name" value="Glucosamine6P_isomerase_CS"/>
</dbReference>
<comment type="caution">
    <text evidence="3">The sequence shown here is derived from an EMBL/GenBank/DDBJ whole genome shotgun (WGS) entry which is preliminary data.</text>
</comment>
<dbReference type="GO" id="GO:0042802">
    <property type="term" value="F:identical protein binding"/>
    <property type="evidence" value="ECO:0007669"/>
    <property type="project" value="TreeGrafter"/>
</dbReference>
<feature type="domain" description="Glucosamine/galactosamine-6-phosphate isomerase" evidence="2">
    <location>
        <begin position="11"/>
        <end position="224"/>
    </location>
</feature>
<gene>
    <name evidence="3" type="ORF">ASILVAE211_14750</name>
</gene>
<dbReference type="AlphaFoldDB" id="A0A964DZG0"/>
<dbReference type="PROSITE" id="PS01161">
    <property type="entry name" value="GLC_GALNAC_ISOMERASE"/>
    <property type="match status" value="1"/>
</dbReference>
<dbReference type="InterPro" id="IPR006148">
    <property type="entry name" value="Glc/Gal-6P_isomerase"/>
</dbReference>
<dbReference type="GO" id="GO:0005829">
    <property type="term" value="C:cytosol"/>
    <property type="evidence" value="ECO:0007669"/>
    <property type="project" value="TreeGrafter"/>
</dbReference>
<proteinExistence type="predicted"/>
<dbReference type="PANTHER" id="PTHR11280">
    <property type="entry name" value="GLUCOSAMINE-6-PHOSPHATE ISOMERASE"/>
    <property type="match status" value="1"/>
</dbReference>
<dbReference type="PANTHER" id="PTHR11280:SF5">
    <property type="entry name" value="GLUCOSAMINE-6-PHOSPHATE ISOMERASE"/>
    <property type="match status" value="1"/>
</dbReference>
<organism evidence="3 4">
    <name type="scientific">Acidisoma silvae</name>
    <dbReference type="NCBI Taxonomy" id="2802396"/>
    <lineage>
        <taxon>Bacteria</taxon>
        <taxon>Pseudomonadati</taxon>
        <taxon>Pseudomonadota</taxon>
        <taxon>Alphaproteobacteria</taxon>
        <taxon>Acetobacterales</taxon>
        <taxon>Acidocellaceae</taxon>
        <taxon>Acidisoma</taxon>
    </lineage>
</organism>
<evidence type="ECO:0000256" key="1">
    <source>
        <dbReference type="ARBA" id="ARBA00022801"/>
    </source>
</evidence>
<keyword evidence="1" id="KW-0378">Hydrolase</keyword>
<dbReference type="InterPro" id="IPR004547">
    <property type="entry name" value="Glucosamine6P_isomerase"/>
</dbReference>
<dbReference type="RefSeq" id="WP_227322105.1">
    <property type="nucleotide sequence ID" value="NZ_JAESVB010000006.1"/>
</dbReference>
<evidence type="ECO:0000313" key="4">
    <source>
        <dbReference type="Proteomes" id="UP000708298"/>
    </source>
</evidence>
<dbReference type="GO" id="GO:0006046">
    <property type="term" value="P:N-acetylglucosamine catabolic process"/>
    <property type="evidence" value="ECO:0007669"/>
    <property type="project" value="TreeGrafter"/>
</dbReference>
<evidence type="ECO:0000259" key="2">
    <source>
        <dbReference type="Pfam" id="PF01182"/>
    </source>
</evidence>